<protein>
    <submittedName>
        <fullName evidence="8">MFS general substrate transporter</fullName>
    </submittedName>
</protein>
<dbReference type="EMBL" id="JAULSO010000008">
    <property type="protein sequence ID" value="KAK3681093.1"/>
    <property type="molecule type" value="Genomic_DNA"/>
</dbReference>
<evidence type="ECO:0000256" key="5">
    <source>
        <dbReference type="SAM" id="MobiDB-lite"/>
    </source>
</evidence>
<feature type="transmembrane region" description="Helical" evidence="6">
    <location>
        <begin position="379"/>
        <end position="398"/>
    </location>
</feature>
<dbReference type="PROSITE" id="PS50850">
    <property type="entry name" value="MFS"/>
    <property type="match status" value="1"/>
</dbReference>
<dbReference type="PANTHER" id="PTHR42718:SF1">
    <property type="entry name" value="LOW AFFINITY AMMONIUM TRANSPORTER"/>
    <property type="match status" value="1"/>
</dbReference>
<feature type="transmembrane region" description="Helical" evidence="6">
    <location>
        <begin position="129"/>
        <end position="154"/>
    </location>
</feature>
<feature type="transmembrane region" description="Helical" evidence="6">
    <location>
        <begin position="194"/>
        <end position="217"/>
    </location>
</feature>
<dbReference type="Gene3D" id="1.20.1250.20">
    <property type="entry name" value="MFS general substrate transporter like domains"/>
    <property type="match status" value="2"/>
</dbReference>
<feature type="transmembrane region" description="Helical" evidence="6">
    <location>
        <begin position="38"/>
        <end position="64"/>
    </location>
</feature>
<proteinExistence type="predicted"/>
<feature type="transmembrane region" description="Helical" evidence="6">
    <location>
        <begin position="106"/>
        <end position="123"/>
    </location>
</feature>
<dbReference type="GO" id="GO:0016020">
    <property type="term" value="C:membrane"/>
    <property type="evidence" value="ECO:0007669"/>
    <property type="project" value="UniProtKB-SubCell"/>
</dbReference>
<comment type="subcellular location">
    <subcellularLocation>
        <location evidence="1">Membrane</location>
        <topology evidence="1">Multi-pass membrane protein</topology>
    </subcellularLocation>
</comment>
<keyword evidence="4 6" id="KW-0472">Membrane</keyword>
<dbReference type="GO" id="GO:0022857">
    <property type="term" value="F:transmembrane transporter activity"/>
    <property type="evidence" value="ECO:0007669"/>
    <property type="project" value="InterPro"/>
</dbReference>
<dbReference type="InterPro" id="IPR020846">
    <property type="entry name" value="MFS_dom"/>
</dbReference>
<feature type="transmembrane region" description="Helical" evidence="6">
    <location>
        <begin position="166"/>
        <end position="188"/>
    </location>
</feature>
<dbReference type="Pfam" id="PF07690">
    <property type="entry name" value="MFS_1"/>
    <property type="match status" value="1"/>
</dbReference>
<evidence type="ECO:0000256" key="1">
    <source>
        <dbReference type="ARBA" id="ARBA00004141"/>
    </source>
</evidence>
<reference evidence="8" key="1">
    <citation type="journal article" date="2023" name="Mol. Phylogenet. Evol.">
        <title>Genome-scale phylogeny and comparative genomics of the fungal order Sordariales.</title>
        <authorList>
            <person name="Hensen N."/>
            <person name="Bonometti L."/>
            <person name="Westerberg I."/>
            <person name="Brannstrom I.O."/>
            <person name="Guillou S."/>
            <person name="Cros-Aarteil S."/>
            <person name="Calhoun S."/>
            <person name="Haridas S."/>
            <person name="Kuo A."/>
            <person name="Mondo S."/>
            <person name="Pangilinan J."/>
            <person name="Riley R."/>
            <person name="LaButti K."/>
            <person name="Andreopoulos B."/>
            <person name="Lipzen A."/>
            <person name="Chen C."/>
            <person name="Yan M."/>
            <person name="Daum C."/>
            <person name="Ng V."/>
            <person name="Clum A."/>
            <person name="Steindorff A."/>
            <person name="Ohm R.A."/>
            <person name="Martin F."/>
            <person name="Silar P."/>
            <person name="Natvig D.O."/>
            <person name="Lalanne C."/>
            <person name="Gautier V."/>
            <person name="Ament-Velasquez S.L."/>
            <person name="Kruys A."/>
            <person name="Hutchinson M.I."/>
            <person name="Powell A.J."/>
            <person name="Barry K."/>
            <person name="Miller A.N."/>
            <person name="Grigoriev I.V."/>
            <person name="Debuchy R."/>
            <person name="Gladieux P."/>
            <person name="Hiltunen Thoren M."/>
            <person name="Johannesson H."/>
        </authorList>
    </citation>
    <scope>NUCLEOTIDE SEQUENCE</scope>
    <source>
        <strain evidence="8">CBS 314.62</strain>
    </source>
</reference>
<evidence type="ECO:0000313" key="9">
    <source>
        <dbReference type="Proteomes" id="UP001270362"/>
    </source>
</evidence>
<dbReference type="AlphaFoldDB" id="A0AAE1C743"/>
<feature type="transmembrane region" description="Helical" evidence="6">
    <location>
        <begin position="315"/>
        <end position="334"/>
    </location>
</feature>
<reference evidence="8" key="2">
    <citation type="submission" date="2023-06" db="EMBL/GenBank/DDBJ databases">
        <authorList>
            <consortium name="Lawrence Berkeley National Laboratory"/>
            <person name="Haridas S."/>
            <person name="Hensen N."/>
            <person name="Bonometti L."/>
            <person name="Westerberg I."/>
            <person name="Brannstrom I.O."/>
            <person name="Guillou S."/>
            <person name="Cros-Aarteil S."/>
            <person name="Calhoun S."/>
            <person name="Kuo A."/>
            <person name="Mondo S."/>
            <person name="Pangilinan J."/>
            <person name="Riley R."/>
            <person name="Labutti K."/>
            <person name="Andreopoulos B."/>
            <person name="Lipzen A."/>
            <person name="Chen C."/>
            <person name="Yanf M."/>
            <person name="Daum C."/>
            <person name="Ng V."/>
            <person name="Clum A."/>
            <person name="Steindorff A."/>
            <person name="Ohm R."/>
            <person name="Martin F."/>
            <person name="Silar P."/>
            <person name="Natvig D."/>
            <person name="Lalanne C."/>
            <person name="Gautier V."/>
            <person name="Ament-Velasquez S.L."/>
            <person name="Kruys A."/>
            <person name="Hutchinson M.I."/>
            <person name="Powell A.J."/>
            <person name="Barry K."/>
            <person name="Miller A.N."/>
            <person name="Grigoriev I.V."/>
            <person name="Debuchy R."/>
            <person name="Gladieux P."/>
            <person name="Thoren M.H."/>
            <person name="Johannesson H."/>
        </authorList>
    </citation>
    <scope>NUCLEOTIDE SEQUENCE</scope>
    <source>
        <strain evidence="8">CBS 314.62</strain>
    </source>
</reference>
<feature type="domain" description="Major facilitator superfamily (MFS) profile" evidence="7">
    <location>
        <begin position="39"/>
        <end position="526"/>
    </location>
</feature>
<gene>
    <name evidence="8" type="ORF">B0T22DRAFT_531386</name>
</gene>
<keyword evidence="2 6" id="KW-0812">Transmembrane</keyword>
<dbReference type="Proteomes" id="UP001270362">
    <property type="component" value="Unassembled WGS sequence"/>
</dbReference>
<evidence type="ECO:0000256" key="6">
    <source>
        <dbReference type="SAM" id="Phobius"/>
    </source>
</evidence>
<organism evidence="8 9">
    <name type="scientific">Podospora appendiculata</name>
    <dbReference type="NCBI Taxonomy" id="314037"/>
    <lineage>
        <taxon>Eukaryota</taxon>
        <taxon>Fungi</taxon>
        <taxon>Dikarya</taxon>
        <taxon>Ascomycota</taxon>
        <taxon>Pezizomycotina</taxon>
        <taxon>Sordariomycetes</taxon>
        <taxon>Sordariomycetidae</taxon>
        <taxon>Sordariales</taxon>
        <taxon>Podosporaceae</taxon>
        <taxon>Podospora</taxon>
    </lineage>
</organism>
<dbReference type="SUPFAM" id="SSF103473">
    <property type="entry name" value="MFS general substrate transporter"/>
    <property type="match status" value="1"/>
</dbReference>
<feature type="transmembrane region" description="Helical" evidence="6">
    <location>
        <begin position="76"/>
        <end position="94"/>
    </location>
</feature>
<dbReference type="InterPro" id="IPR036259">
    <property type="entry name" value="MFS_trans_sf"/>
</dbReference>
<evidence type="ECO:0000256" key="3">
    <source>
        <dbReference type="ARBA" id="ARBA00022989"/>
    </source>
</evidence>
<evidence type="ECO:0000313" key="8">
    <source>
        <dbReference type="EMBL" id="KAK3681093.1"/>
    </source>
</evidence>
<sequence length="593" mass="63566">MDRASSSPSPSTVMPRPNHKVQTPPPPRSLGERLHEAGFVFVLCLAQFLSLAAMNQTVAPVLILAEYFDIHDYGNLSWFSAAYSMTVGAFILPAGRLGDIHGHKRIFMLGWAWFAVWSLIAGFCGPSQLLLFSVFRGFQGIGPALVIPNAIALIGRTFPVGLRRNMAFACFGAAGPTGAAVGAVLAALVSERLAWHWCFWLLAITCACLVAVSYFVIPAGERDAAAGGVVVRGGDLDASGVQPPVFDWPGAVTGVTGLVLVNFALNQAPLVGWDTPYVPALLAVGFVFLAAFVWVELRVAAQPIIPIRGLQRNAAFTLACVFAGWSSHGIWVYYLYLFLEHLRGDSALLTSAETFPVAVTGLVFAFLTVWLMRRIPVSWVMFIAMFFFLLGSLLIAVTPLEQTYWANTFVAIILMPGAMNLSFPAATILLSSALPKEKQGIAASLVATVVNYSISCGLGFAGSIHKRSLASAAERMGMEGPPPALSVSSPQLVEVRLAGLRNAYWFSVALGGLGMLIAGVFILVQRADRNAAEKLGHAGHRRRGASLGDNAPADWGQERGVLVLYSGRKNAVKKNGLGFLALRGQQRRPVRVD</sequence>
<feature type="transmembrane region" description="Helical" evidence="6">
    <location>
        <begin position="441"/>
        <end position="461"/>
    </location>
</feature>
<dbReference type="InterPro" id="IPR011701">
    <property type="entry name" value="MFS"/>
</dbReference>
<feature type="transmembrane region" description="Helical" evidence="6">
    <location>
        <begin position="277"/>
        <end position="295"/>
    </location>
</feature>
<evidence type="ECO:0000256" key="4">
    <source>
        <dbReference type="ARBA" id="ARBA00023136"/>
    </source>
</evidence>
<accession>A0AAE1C743</accession>
<feature type="transmembrane region" description="Helical" evidence="6">
    <location>
        <begin position="245"/>
        <end position="265"/>
    </location>
</feature>
<keyword evidence="3 6" id="KW-1133">Transmembrane helix</keyword>
<dbReference type="PANTHER" id="PTHR42718">
    <property type="entry name" value="MAJOR FACILITATOR SUPERFAMILY MULTIDRUG TRANSPORTER MFSC"/>
    <property type="match status" value="1"/>
</dbReference>
<keyword evidence="9" id="KW-1185">Reference proteome</keyword>
<evidence type="ECO:0000256" key="2">
    <source>
        <dbReference type="ARBA" id="ARBA00022692"/>
    </source>
</evidence>
<feature type="transmembrane region" description="Helical" evidence="6">
    <location>
        <begin position="503"/>
        <end position="524"/>
    </location>
</feature>
<feature type="transmembrane region" description="Helical" evidence="6">
    <location>
        <begin position="404"/>
        <end position="429"/>
    </location>
</feature>
<feature type="compositionally biased region" description="Polar residues" evidence="5">
    <location>
        <begin position="1"/>
        <end position="12"/>
    </location>
</feature>
<feature type="region of interest" description="Disordered" evidence="5">
    <location>
        <begin position="1"/>
        <end position="27"/>
    </location>
</feature>
<evidence type="ECO:0000259" key="7">
    <source>
        <dbReference type="PROSITE" id="PS50850"/>
    </source>
</evidence>
<comment type="caution">
    <text evidence="8">The sequence shown here is derived from an EMBL/GenBank/DDBJ whole genome shotgun (WGS) entry which is preliminary data.</text>
</comment>
<feature type="transmembrane region" description="Helical" evidence="6">
    <location>
        <begin position="354"/>
        <end position="372"/>
    </location>
</feature>
<name>A0AAE1C743_9PEZI</name>